<dbReference type="InterPro" id="IPR006638">
    <property type="entry name" value="Elp3/MiaA/NifB-like_rSAM"/>
</dbReference>
<comment type="cofactor">
    <cofactor evidence="1">
        <name>[4Fe-4S] cluster</name>
        <dbReference type="ChEBI" id="CHEBI:49883"/>
    </cofactor>
</comment>
<reference evidence="9 13" key="3">
    <citation type="submission" date="2018-10" db="EMBL/GenBank/DDBJ databases">
        <title>Cultivation of a novel Methanohalophilus strain from Kebrit Deep of the Red Sea and a genomic comparison of members of the genus Methanohalophilus.</title>
        <authorList>
            <person name="Guan Y."/>
            <person name="Ngugi D.K."/>
            <person name="Stingl U."/>
        </authorList>
    </citation>
    <scope>NUCLEOTIDE SEQUENCE [LARGE SCALE GENOMIC DNA]</scope>
    <source>
        <strain evidence="9 13">DSM 3094</strain>
    </source>
</reference>
<dbReference type="SUPFAM" id="SSF102114">
    <property type="entry name" value="Radical SAM enzymes"/>
    <property type="match status" value="1"/>
</dbReference>
<dbReference type="InterPro" id="IPR007197">
    <property type="entry name" value="rSAM"/>
</dbReference>
<dbReference type="GO" id="GO:0002926">
    <property type="term" value="P:tRNA wobble base 5-methoxycarbonylmethyl-2-thiouridinylation"/>
    <property type="evidence" value="ECO:0007669"/>
    <property type="project" value="TreeGrafter"/>
</dbReference>
<evidence type="ECO:0000256" key="2">
    <source>
        <dbReference type="ARBA" id="ARBA00022485"/>
    </source>
</evidence>
<evidence type="ECO:0000313" key="10">
    <source>
        <dbReference type="EMBL" id="SDW49324.1"/>
    </source>
</evidence>
<keyword evidence="2" id="KW-0004">4Fe-4S</keyword>
<evidence type="ECO:0000259" key="7">
    <source>
        <dbReference type="PROSITE" id="PS51918"/>
    </source>
</evidence>
<dbReference type="GO" id="GO:0003824">
    <property type="term" value="F:catalytic activity"/>
    <property type="evidence" value="ECO:0007669"/>
    <property type="project" value="InterPro"/>
</dbReference>
<dbReference type="PIRSF" id="PIRSF004954">
    <property type="entry name" value="Radical_SAM"/>
    <property type="match status" value="1"/>
</dbReference>
<proteinExistence type="predicted"/>
<evidence type="ECO:0000256" key="6">
    <source>
        <dbReference type="ARBA" id="ARBA00023014"/>
    </source>
</evidence>
<dbReference type="InterPro" id="IPR039661">
    <property type="entry name" value="ELP3"/>
</dbReference>
<dbReference type="EMBL" id="CP017921">
    <property type="protein sequence ID" value="APH39324.1"/>
    <property type="molecule type" value="Genomic_DNA"/>
</dbReference>
<evidence type="ECO:0000256" key="3">
    <source>
        <dbReference type="ARBA" id="ARBA00022691"/>
    </source>
</evidence>
<keyword evidence="4" id="KW-0479">Metal-binding</keyword>
<evidence type="ECO:0000256" key="5">
    <source>
        <dbReference type="ARBA" id="ARBA00023004"/>
    </source>
</evidence>
<dbReference type="EMBL" id="RJJG01000003">
    <property type="protein sequence ID" value="RNI09609.1"/>
    <property type="molecule type" value="Genomic_DNA"/>
</dbReference>
<evidence type="ECO:0000313" key="12">
    <source>
        <dbReference type="Proteomes" id="UP000198669"/>
    </source>
</evidence>
<dbReference type="AlphaFoldDB" id="A0A1L3Q367"/>
<evidence type="ECO:0000256" key="4">
    <source>
        <dbReference type="ARBA" id="ARBA00022723"/>
    </source>
</evidence>
<dbReference type="KEGG" id="mhaz:BHR79_07415"/>
<dbReference type="PANTHER" id="PTHR11135">
    <property type="entry name" value="HISTONE ACETYLTRANSFERASE-RELATED"/>
    <property type="match status" value="1"/>
</dbReference>
<dbReference type="SMART" id="SM00729">
    <property type="entry name" value="Elp3"/>
    <property type="match status" value="1"/>
</dbReference>
<feature type="domain" description="Radical SAM core" evidence="7">
    <location>
        <begin position="36"/>
        <end position="276"/>
    </location>
</feature>
<reference evidence="8 11" key="1">
    <citation type="submission" date="2016-10" db="EMBL/GenBank/DDBJ databases">
        <title>Methanohalophilus halophilus.</title>
        <authorList>
            <person name="L'haridon S."/>
        </authorList>
    </citation>
    <scope>NUCLEOTIDE SEQUENCE [LARGE SCALE GENOMIC DNA]</scope>
    <source>
        <strain evidence="8 11">Z-7982</strain>
    </source>
</reference>
<dbReference type="InterPro" id="IPR058240">
    <property type="entry name" value="rSAM_sf"/>
</dbReference>
<evidence type="ECO:0000313" key="8">
    <source>
        <dbReference type="EMBL" id="APH39324.1"/>
    </source>
</evidence>
<protein>
    <submittedName>
        <fullName evidence="8">TIGR01210 family radical SAM protein</fullName>
    </submittedName>
</protein>
<dbReference type="GO" id="GO:0046872">
    <property type="term" value="F:metal ion binding"/>
    <property type="evidence" value="ECO:0007669"/>
    <property type="project" value="UniProtKB-KW"/>
</dbReference>
<dbReference type="Proteomes" id="UP000267921">
    <property type="component" value="Unassembled WGS sequence"/>
</dbReference>
<dbReference type="Pfam" id="PF04055">
    <property type="entry name" value="Radical_SAM"/>
    <property type="match status" value="1"/>
</dbReference>
<dbReference type="GO" id="GO:0005737">
    <property type="term" value="C:cytoplasm"/>
    <property type="evidence" value="ECO:0007669"/>
    <property type="project" value="TreeGrafter"/>
</dbReference>
<dbReference type="Proteomes" id="UP000198669">
    <property type="component" value="Unassembled WGS sequence"/>
</dbReference>
<evidence type="ECO:0000313" key="13">
    <source>
        <dbReference type="Proteomes" id="UP000267921"/>
    </source>
</evidence>
<evidence type="ECO:0000256" key="1">
    <source>
        <dbReference type="ARBA" id="ARBA00001966"/>
    </source>
</evidence>
<dbReference type="GO" id="GO:0051539">
    <property type="term" value="F:4 iron, 4 sulfur cluster binding"/>
    <property type="evidence" value="ECO:0007669"/>
    <property type="project" value="UniProtKB-KW"/>
</dbReference>
<dbReference type="GeneID" id="30583584"/>
<name>A0A1L3Q367_9EURY</name>
<organism evidence="8 11">
    <name type="scientific">Methanohalophilus halophilus</name>
    <dbReference type="NCBI Taxonomy" id="2177"/>
    <lineage>
        <taxon>Archaea</taxon>
        <taxon>Methanobacteriati</taxon>
        <taxon>Methanobacteriota</taxon>
        <taxon>Stenosarchaea group</taxon>
        <taxon>Methanomicrobia</taxon>
        <taxon>Methanosarcinales</taxon>
        <taxon>Methanosarcinaceae</taxon>
        <taxon>Methanohalophilus</taxon>
    </lineage>
</organism>
<keyword evidence="11" id="KW-1185">Reference proteome</keyword>
<dbReference type="PANTHER" id="PTHR11135:SF0">
    <property type="entry name" value="ELONGATOR COMPLEX PROTEIN 3"/>
    <property type="match status" value="1"/>
</dbReference>
<accession>A0A1L3Q367</accession>
<keyword evidence="3" id="KW-0949">S-adenosyl-L-methionine</keyword>
<keyword evidence="6" id="KW-0411">Iron-sulfur</keyword>
<dbReference type="STRING" id="2177.BHR79_07415"/>
<evidence type="ECO:0000313" key="9">
    <source>
        <dbReference type="EMBL" id="RNI09609.1"/>
    </source>
</evidence>
<evidence type="ECO:0000313" key="11">
    <source>
        <dbReference type="Proteomes" id="UP000186879"/>
    </source>
</evidence>
<dbReference type="EMBL" id="FNMU01000003">
    <property type="protein sequence ID" value="SDW49324.1"/>
    <property type="molecule type" value="Genomic_DNA"/>
</dbReference>
<keyword evidence="5" id="KW-0408">Iron</keyword>
<dbReference type="NCBIfam" id="TIGR01210">
    <property type="entry name" value="archaeosine biosynthesis radical SAM protein RaSEA"/>
    <property type="match status" value="1"/>
</dbReference>
<dbReference type="PROSITE" id="PS51918">
    <property type="entry name" value="RADICAL_SAM"/>
    <property type="match status" value="1"/>
</dbReference>
<dbReference type="OrthoDB" id="105445at2157"/>
<sequence>MNLNDRILEIRQQQRIKKAPNNEPAAVWTGRDLLQGEVTDTLTLIFKTSGCWWGIKGGCTMCGFVYDRASTPPSAEELLQQYEKALGRSSGLQEFIVKIFTSGSFLDEKEIDAQVRKNLLNKLEADKRIKKVIVETRPEFVTEDTLTSCTEVLQDTGFEVAIGLETSNDVIRKRSINKGFTYAGFSRAAQLAHENDVTVKAYLLLKPPFLSETEGMDDIIDTVDDIADLVDTVSINLCNVQRGTFVERLWERNQYRPPWLWSIVRILTESKKKHPDLVITSDPVGAGSKRGPHNCRECSHMVADAIRDYSLTQDIAILENLNCDCKEEWEKILELDGLTFGCPIKS</sequence>
<dbReference type="Proteomes" id="UP000186879">
    <property type="component" value="Chromosome"/>
</dbReference>
<dbReference type="InterPro" id="IPR005909">
    <property type="entry name" value="RaSEA"/>
</dbReference>
<reference evidence="10 12" key="2">
    <citation type="submission" date="2016-10" db="EMBL/GenBank/DDBJ databases">
        <authorList>
            <person name="de Groot N.N."/>
        </authorList>
    </citation>
    <scope>NUCLEOTIDE SEQUENCE [LARGE SCALE GENOMIC DNA]</scope>
    <source>
        <strain evidence="10 12">Z-7982</strain>
    </source>
</reference>
<dbReference type="RefSeq" id="WP_072561753.1">
    <property type="nucleotide sequence ID" value="NZ_CP017921.1"/>
</dbReference>
<gene>
    <name evidence="8" type="ORF">BHR79_07415</name>
    <name evidence="9" type="ORF">EFE40_02815</name>
    <name evidence="10" type="ORF">SAMN04515625_1027</name>
</gene>